<dbReference type="Pfam" id="PF00326">
    <property type="entry name" value="Peptidase_S9"/>
    <property type="match status" value="1"/>
</dbReference>
<evidence type="ECO:0000256" key="7">
    <source>
        <dbReference type="SAM" id="SignalP"/>
    </source>
</evidence>
<feature type="chain" id="PRO_5047292508" description="prolyl oligopeptidase" evidence="7">
    <location>
        <begin position="25"/>
        <end position="759"/>
    </location>
</feature>
<feature type="compositionally biased region" description="Polar residues" evidence="6">
    <location>
        <begin position="747"/>
        <end position="759"/>
    </location>
</feature>
<proteinExistence type="predicted"/>
<feature type="domain" description="Peptidase S9A N-terminal" evidence="9">
    <location>
        <begin position="34"/>
        <end position="449"/>
    </location>
</feature>
<keyword evidence="3" id="KW-0645">Protease</keyword>
<evidence type="ECO:0000256" key="1">
    <source>
        <dbReference type="ARBA" id="ARBA00001070"/>
    </source>
</evidence>
<evidence type="ECO:0000259" key="8">
    <source>
        <dbReference type="Pfam" id="PF00326"/>
    </source>
</evidence>
<dbReference type="Pfam" id="PF02897">
    <property type="entry name" value="Peptidase_S9_N"/>
    <property type="match status" value="1"/>
</dbReference>
<dbReference type="EMBL" id="JAKGBZ010000004">
    <property type="protein sequence ID" value="MCF3945715.1"/>
    <property type="molecule type" value="Genomic_DNA"/>
</dbReference>
<dbReference type="SUPFAM" id="SSF50993">
    <property type="entry name" value="Peptidase/esterase 'gauge' domain"/>
    <property type="match status" value="1"/>
</dbReference>
<dbReference type="EC" id="3.4.21.26" evidence="2"/>
<feature type="region of interest" description="Disordered" evidence="6">
    <location>
        <begin position="738"/>
        <end position="759"/>
    </location>
</feature>
<evidence type="ECO:0000313" key="11">
    <source>
        <dbReference type="Proteomes" id="UP001521209"/>
    </source>
</evidence>
<keyword evidence="5" id="KW-0720">Serine protease</keyword>
<keyword evidence="4" id="KW-0378">Hydrolase</keyword>
<dbReference type="Gene3D" id="3.40.50.1820">
    <property type="entry name" value="alpha/beta hydrolase"/>
    <property type="match status" value="1"/>
</dbReference>
<accession>A0ABS9DVC2</accession>
<dbReference type="InterPro" id="IPR001375">
    <property type="entry name" value="Peptidase_S9_cat"/>
</dbReference>
<evidence type="ECO:0000256" key="2">
    <source>
        <dbReference type="ARBA" id="ARBA00011897"/>
    </source>
</evidence>
<dbReference type="InterPro" id="IPR029058">
    <property type="entry name" value="AB_hydrolase_fold"/>
</dbReference>
<reference evidence="10 11" key="1">
    <citation type="submission" date="2022-01" db="EMBL/GenBank/DDBJ databases">
        <authorList>
            <person name="Won M."/>
            <person name="Kim S.-J."/>
            <person name="Kwon S.-W."/>
        </authorList>
    </citation>
    <scope>NUCLEOTIDE SEQUENCE [LARGE SCALE GENOMIC DNA]</scope>
    <source>
        <strain evidence="10 11">KCTC 23505</strain>
    </source>
</reference>
<keyword evidence="7" id="KW-0732">Signal</keyword>
<feature type="signal peptide" evidence="7">
    <location>
        <begin position="1"/>
        <end position="24"/>
    </location>
</feature>
<dbReference type="PANTHER" id="PTHR42881">
    <property type="entry name" value="PROLYL ENDOPEPTIDASE"/>
    <property type="match status" value="1"/>
</dbReference>
<protein>
    <recommendedName>
        <fullName evidence="2">prolyl oligopeptidase</fullName>
        <ecNumber evidence="2">3.4.21.26</ecNumber>
    </recommendedName>
</protein>
<comment type="catalytic activity">
    <reaction evidence="1">
        <text>Hydrolysis of Pro-|-Xaa &gt;&gt; Ala-|-Xaa in oligopeptides.</text>
        <dbReference type="EC" id="3.4.21.26"/>
    </reaction>
</comment>
<feature type="domain" description="Peptidase S9 prolyl oligopeptidase catalytic" evidence="8">
    <location>
        <begin position="514"/>
        <end position="726"/>
    </location>
</feature>
<evidence type="ECO:0000256" key="6">
    <source>
        <dbReference type="SAM" id="MobiDB-lite"/>
    </source>
</evidence>
<name>A0ABS9DVC2_9PROT</name>
<evidence type="ECO:0000256" key="3">
    <source>
        <dbReference type="ARBA" id="ARBA00022670"/>
    </source>
</evidence>
<evidence type="ECO:0000313" key="10">
    <source>
        <dbReference type="EMBL" id="MCF3945715.1"/>
    </source>
</evidence>
<comment type="caution">
    <text evidence="10">The sequence shown here is derived from an EMBL/GenBank/DDBJ whole genome shotgun (WGS) entry which is preliminary data.</text>
</comment>
<evidence type="ECO:0000256" key="4">
    <source>
        <dbReference type="ARBA" id="ARBA00022801"/>
    </source>
</evidence>
<sequence>MSLISKRIGLAALAVSGLVPAALAAPMPPKPPSAPAIRHVSHDFGTPVVDDYRWMEKPGSKRLATFMREQNAYTRKVLDAIPGKQALYEQIKQDANVGAAVFWVTRTAGKIFYMGLEPGQDTAHLFVLDKIGAKPRLLIDPMRFSTNHIPQALNFYFVSPNGKYVAFGVSGGGSEQAKLRVLDVATGKLLPIGITRVDGDNTDFPPVSWLPDSKGFIYYRLHKFGAGAPVTDFYQKSRDYLHLLSANDPTGARDKPVFGYGVARSAPMTLAQDALVMTVPNSKYALGVFTENEELQSVDAIYAAKVADLERGAPAWRKVAGRAAAITGFALHGATLDIISAHHAPRYKVIRYDVTAPGAPKTVVAPGRDVITSLAAGKDGLYVGAMRDGMGRIMRVGYRSGKTTKVKMPFQGGLGQIIADPQAPGVWFHLAGWTTPPAWYDFSPATGKVANTGLQKPPKVSFAGIESKEVKAVSWDGTMIPVSIIMKKGTRLDGRNPTLLIGYGSYGITITPYFDPTSLAWLDRGGILAVAHVRGGGWYGQAWHKAGQKQWKINTVFDFIAAGQYLVDHHYTSPAHLAGEGGSAGGITIGGAVAWRPDLFAAAIDSHGDTNALRMQFSPNGPPNEIEFGNVLKRRDFHWIYAMDAMAHIRTGVKYPAILAITGANDPRVEPWEVAKFAARMQAASTSGRPVLLRVSYQSGHGIGSTKDQYVRSLADQDAFLFWQLGVAGFQPDFGAGTPPKRMVVQPSHNQGHSAKTGT</sequence>
<dbReference type="InterPro" id="IPR002470">
    <property type="entry name" value="Peptidase_S9A"/>
</dbReference>
<dbReference type="RefSeq" id="WP_235702956.1">
    <property type="nucleotide sequence ID" value="NZ_JAKGBZ010000004.1"/>
</dbReference>
<gene>
    <name evidence="10" type="ORF">L2A60_03315</name>
</gene>
<dbReference type="Gene3D" id="2.130.10.120">
    <property type="entry name" value="Prolyl oligopeptidase, N-terminal domain"/>
    <property type="match status" value="1"/>
</dbReference>
<dbReference type="Proteomes" id="UP001521209">
    <property type="component" value="Unassembled WGS sequence"/>
</dbReference>
<evidence type="ECO:0000259" key="9">
    <source>
        <dbReference type="Pfam" id="PF02897"/>
    </source>
</evidence>
<dbReference type="PANTHER" id="PTHR42881:SF2">
    <property type="entry name" value="PROLYL ENDOPEPTIDASE"/>
    <property type="match status" value="1"/>
</dbReference>
<dbReference type="SUPFAM" id="SSF53474">
    <property type="entry name" value="alpha/beta-Hydrolases"/>
    <property type="match status" value="1"/>
</dbReference>
<dbReference type="InterPro" id="IPR051167">
    <property type="entry name" value="Prolyl_oligopep/macrocyclase"/>
</dbReference>
<keyword evidence="11" id="KW-1185">Reference proteome</keyword>
<evidence type="ECO:0000256" key="5">
    <source>
        <dbReference type="ARBA" id="ARBA00022825"/>
    </source>
</evidence>
<dbReference type="PRINTS" id="PR00862">
    <property type="entry name" value="PROLIGOPTASE"/>
</dbReference>
<organism evidence="10 11">
    <name type="scientific">Acidiphilium iwatense</name>
    <dbReference type="NCBI Taxonomy" id="768198"/>
    <lineage>
        <taxon>Bacteria</taxon>
        <taxon>Pseudomonadati</taxon>
        <taxon>Pseudomonadota</taxon>
        <taxon>Alphaproteobacteria</taxon>
        <taxon>Acetobacterales</taxon>
        <taxon>Acidocellaceae</taxon>
        <taxon>Acidiphilium</taxon>
    </lineage>
</organism>
<dbReference type="InterPro" id="IPR023302">
    <property type="entry name" value="Pept_S9A_N"/>
</dbReference>